<feature type="compositionally biased region" description="Basic and acidic residues" evidence="1">
    <location>
        <begin position="1"/>
        <end position="26"/>
    </location>
</feature>
<reference evidence="2 3" key="1">
    <citation type="submission" date="2018-06" db="EMBL/GenBank/DDBJ databases">
        <title>Genomic Encyclopedia of Archaeal and Bacterial Type Strains, Phase II (KMG-II): from individual species to whole genera.</title>
        <authorList>
            <person name="Goeker M."/>
        </authorList>
    </citation>
    <scope>NUCLEOTIDE SEQUENCE [LARGE SCALE GENOMIC DNA]</scope>
    <source>
        <strain evidence="2 3">ATCC BAA-1881</strain>
    </source>
</reference>
<name>A0A326TQN3_THEHA</name>
<accession>A0A326TQN3</accession>
<protein>
    <submittedName>
        <fullName evidence="2">Uncharacterized protein</fullName>
    </submittedName>
</protein>
<gene>
    <name evidence="2" type="ORF">EI42_06279</name>
</gene>
<comment type="caution">
    <text evidence="2">The sequence shown here is derived from an EMBL/GenBank/DDBJ whole genome shotgun (WGS) entry which is preliminary data.</text>
</comment>
<feature type="region of interest" description="Disordered" evidence="1">
    <location>
        <begin position="1"/>
        <end position="59"/>
    </location>
</feature>
<dbReference type="Proteomes" id="UP000248806">
    <property type="component" value="Unassembled WGS sequence"/>
</dbReference>
<evidence type="ECO:0000313" key="2">
    <source>
        <dbReference type="EMBL" id="PZW18241.1"/>
    </source>
</evidence>
<keyword evidence="3" id="KW-1185">Reference proteome</keyword>
<sequence>MRKEELKKQEKDEKLRRKQPSRDPRLLPHIPTGPEFRPQWLPREEEEKQEEKKQDKRDD</sequence>
<evidence type="ECO:0000256" key="1">
    <source>
        <dbReference type="SAM" id="MobiDB-lite"/>
    </source>
</evidence>
<dbReference type="AlphaFoldDB" id="A0A326TQN3"/>
<feature type="compositionally biased region" description="Basic and acidic residues" evidence="1">
    <location>
        <begin position="42"/>
        <end position="59"/>
    </location>
</feature>
<organism evidence="2 3">
    <name type="scientific">Thermosporothrix hazakensis</name>
    <dbReference type="NCBI Taxonomy" id="644383"/>
    <lineage>
        <taxon>Bacteria</taxon>
        <taxon>Bacillati</taxon>
        <taxon>Chloroflexota</taxon>
        <taxon>Ktedonobacteria</taxon>
        <taxon>Ktedonobacterales</taxon>
        <taxon>Thermosporotrichaceae</taxon>
        <taxon>Thermosporothrix</taxon>
    </lineage>
</organism>
<proteinExistence type="predicted"/>
<evidence type="ECO:0000313" key="3">
    <source>
        <dbReference type="Proteomes" id="UP000248806"/>
    </source>
</evidence>
<dbReference type="EMBL" id="QKUF01000055">
    <property type="protein sequence ID" value="PZW18241.1"/>
    <property type="molecule type" value="Genomic_DNA"/>
</dbReference>